<dbReference type="Proteomes" id="UP000256310">
    <property type="component" value="Unassembled WGS sequence"/>
</dbReference>
<feature type="region of interest" description="Disordered" evidence="1">
    <location>
        <begin position="26"/>
        <end position="45"/>
    </location>
</feature>
<feature type="chain" id="PRO_5017704037" evidence="2">
    <location>
        <begin position="20"/>
        <end position="167"/>
    </location>
</feature>
<evidence type="ECO:0000313" key="4">
    <source>
        <dbReference type="EMBL" id="RED16811.1"/>
    </source>
</evidence>
<dbReference type="OrthoDB" id="9786161at2"/>
<dbReference type="AlphaFoldDB" id="A0A3D9FI72"/>
<gene>
    <name evidence="4" type="ORF">DFR46_1843</name>
</gene>
<dbReference type="InterPro" id="IPR007621">
    <property type="entry name" value="TPM_dom"/>
</dbReference>
<comment type="caution">
    <text evidence="4">The sequence shown here is derived from an EMBL/GenBank/DDBJ whole genome shotgun (WGS) entry which is preliminary data.</text>
</comment>
<evidence type="ECO:0000259" key="3">
    <source>
        <dbReference type="Pfam" id="PF04536"/>
    </source>
</evidence>
<name>A0A3D9FI72_9SPHN</name>
<evidence type="ECO:0000256" key="2">
    <source>
        <dbReference type="SAM" id="SignalP"/>
    </source>
</evidence>
<protein>
    <submittedName>
        <fullName evidence="4">TLP18.3/Psb32/MOLO-1 phosphatase superfamily protein</fullName>
    </submittedName>
</protein>
<dbReference type="RefSeq" id="WP_116236178.1">
    <property type="nucleotide sequence ID" value="NZ_QRDP01000004.1"/>
</dbReference>
<feature type="domain" description="TPM" evidence="3">
    <location>
        <begin position="62"/>
        <end position="161"/>
    </location>
</feature>
<dbReference type="EMBL" id="QRDP01000004">
    <property type="protein sequence ID" value="RED16811.1"/>
    <property type="molecule type" value="Genomic_DNA"/>
</dbReference>
<evidence type="ECO:0000256" key="1">
    <source>
        <dbReference type="SAM" id="MobiDB-lite"/>
    </source>
</evidence>
<dbReference type="Gene3D" id="3.10.310.50">
    <property type="match status" value="1"/>
</dbReference>
<organism evidence="4 5">
    <name type="scientific">Parasphingopyxis lamellibrachiae</name>
    <dbReference type="NCBI Taxonomy" id="680125"/>
    <lineage>
        <taxon>Bacteria</taxon>
        <taxon>Pseudomonadati</taxon>
        <taxon>Pseudomonadota</taxon>
        <taxon>Alphaproteobacteria</taxon>
        <taxon>Sphingomonadales</taxon>
        <taxon>Sphingomonadaceae</taxon>
        <taxon>Parasphingopyxis</taxon>
    </lineage>
</organism>
<evidence type="ECO:0000313" key="5">
    <source>
        <dbReference type="Proteomes" id="UP000256310"/>
    </source>
</evidence>
<dbReference type="Pfam" id="PF04536">
    <property type="entry name" value="TPM_phosphatase"/>
    <property type="match status" value="1"/>
</dbReference>
<keyword evidence="2" id="KW-0732">Signal</keyword>
<dbReference type="PROSITE" id="PS51257">
    <property type="entry name" value="PROKAR_LIPOPROTEIN"/>
    <property type="match status" value="1"/>
</dbReference>
<sequence>MTKTISAMVWAAGLGMALAGCSANGGAADAEGTEAADSSADEGPHGAYLTDETGEFTQEIGEAAAANVNDRLASKHAEGGPDIHILITGSTNGEDSDAAAETARAGTDADALIYIAVDDQEVAVVGENINQREGDGAANAITTAFDNGNFENGMLNGITATEMHMDE</sequence>
<reference evidence="4 5" key="1">
    <citation type="submission" date="2018-07" db="EMBL/GenBank/DDBJ databases">
        <title>Genomic Encyclopedia of Type Strains, Phase IV (KMG-IV): sequencing the most valuable type-strain genomes for metagenomic binning, comparative biology and taxonomic classification.</title>
        <authorList>
            <person name="Goeker M."/>
        </authorList>
    </citation>
    <scope>NUCLEOTIDE SEQUENCE [LARGE SCALE GENOMIC DNA]</scope>
    <source>
        <strain evidence="4 5">DSM 26725</strain>
    </source>
</reference>
<feature type="signal peptide" evidence="2">
    <location>
        <begin position="1"/>
        <end position="19"/>
    </location>
</feature>
<accession>A0A3D9FI72</accession>
<proteinExistence type="predicted"/>
<feature type="compositionally biased region" description="Low complexity" evidence="1">
    <location>
        <begin position="26"/>
        <end position="38"/>
    </location>
</feature>
<keyword evidence="5" id="KW-1185">Reference proteome</keyword>